<dbReference type="Proteomes" id="UP000589620">
    <property type="component" value="Unassembled WGS sequence"/>
</dbReference>
<dbReference type="EMBL" id="JACCBJ010000001">
    <property type="protein sequence ID" value="NYD74709.1"/>
    <property type="molecule type" value="Genomic_DNA"/>
</dbReference>
<reference evidence="3 4" key="1">
    <citation type="submission" date="2020-07" db="EMBL/GenBank/DDBJ databases">
        <title>Sequencing the genomes of 1000 actinobacteria strains.</title>
        <authorList>
            <person name="Klenk H.-P."/>
        </authorList>
    </citation>
    <scope>NUCLEOTIDE SEQUENCE [LARGE SCALE GENOMIC DNA]</scope>
    <source>
        <strain evidence="3 4">DSM 23871</strain>
    </source>
</reference>
<keyword evidence="2" id="KW-0472">Membrane</keyword>
<evidence type="ECO:0000313" key="3">
    <source>
        <dbReference type="EMBL" id="NYD74709.1"/>
    </source>
</evidence>
<keyword evidence="4" id="KW-1185">Reference proteome</keyword>
<dbReference type="RefSeq" id="WP_179456654.1">
    <property type="nucleotide sequence ID" value="NZ_BAAAPX010000001.1"/>
</dbReference>
<evidence type="ECO:0000256" key="2">
    <source>
        <dbReference type="SAM" id="Phobius"/>
    </source>
</evidence>
<dbReference type="AlphaFoldDB" id="A0A852SZW9"/>
<sequence>MSDPTVPADDNHKAAEGAPATPEPTAAEQPAPPASEQPAPEQPAPEQPAPPAPQQPVPPVAPEQPPAYAAAPAPQQPYAGQPNPYAPPTGEKKKPAVPHWVWWVIGGAFAFAAVAIVAIVVIANLLGGGGAKAVAQDYLNDIAKGNASAANKLARVDASEGENFLLTNAVLGKAQHITAPVVSRTLSSRSSDLTQASVTYKLAGKTYRGTIELDKDDKGWYVSRGLTYNLPFVSSSIPGYSVPGAEHSLTSKDSEVVAYPGVYSIQAPNKYYELAGSPKLTVAADSYQVKDLKLTPSQAYLDEVQKQVDAHYAECATKTAYYDVEDCGIDLSYPSNMSVSKSTVAVTVDESPKVEISDDSDSYYQFKIGPGKFSAVMTGSDYSGNPASENLTGQAGYISADIKIDDDKVVVTFN</sequence>
<evidence type="ECO:0000313" key="4">
    <source>
        <dbReference type="Proteomes" id="UP000589620"/>
    </source>
</evidence>
<feature type="compositionally biased region" description="Pro residues" evidence="1">
    <location>
        <begin position="30"/>
        <end position="65"/>
    </location>
</feature>
<feature type="compositionally biased region" description="Low complexity" evidence="1">
    <location>
        <begin position="66"/>
        <end position="83"/>
    </location>
</feature>
<accession>A0A852SZW9</accession>
<feature type="region of interest" description="Disordered" evidence="1">
    <location>
        <begin position="1"/>
        <end position="93"/>
    </location>
</feature>
<feature type="compositionally biased region" description="Low complexity" evidence="1">
    <location>
        <begin position="16"/>
        <end position="29"/>
    </location>
</feature>
<proteinExistence type="predicted"/>
<comment type="caution">
    <text evidence="3">The sequence shown here is derived from an EMBL/GenBank/DDBJ whole genome shotgun (WGS) entry which is preliminary data.</text>
</comment>
<gene>
    <name evidence="3" type="ORF">BJ963_002228</name>
</gene>
<name>A0A852SZW9_9MICO</name>
<keyword evidence="2" id="KW-0812">Transmembrane</keyword>
<organism evidence="3 4">
    <name type="scientific">Leifsonia soli</name>
    <dbReference type="NCBI Taxonomy" id="582665"/>
    <lineage>
        <taxon>Bacteria</taxon>
        <taxon>Bacillati</taxon>
        <taxon>Actinomycetota</taxon>
        <taxon>Actinomycetes</taxon>
        <taxon>Micrococcales</taxon>
        <taxon>Microbacteriaceae</taxon>
        <taxon>Leifsonia</taxon>
    </lineage>
</organism>
<evidence type="ECO:0000256" key="1">
    <source>
        <dbReference type="SAM" id="MobiDB-lite"/>
    </source>
</evidence>
<feature type="transmembrane region" description="Helical" evidence="2">
    <location>
        <begin position="100"/>
        <end position="126"/>
    </location>
</feature>
<keyword evidence="2" id="KW-1133">Transmembrane helix</keyword>
<protein>
    <submittedName>
        <fullName evidence="3">Uncharacterized protein</fullName>
    </submittedName>
</protein>